<gene>
    <name evidence="3" type="ORF">CCHOA_05300</name>
</gene>
<evidence type="ECO:0000256" key="2">
    <source>
        <dbReference type="SAM" id="SignalP"/>
    </source>
</evidence>
<keyword evidence="2" id="KW-0732">Signal</keyword>
<reference evidence="3 4" key="1">
    <citation type="submission" date="2018-11" db="EMBL/GenBank/DDBJ databases">
        <authorList>
            <person name="Kleinhagauer T."/>
            <person name="Glaeser S.P."/>
            <person name="Spergser J."/>
            <person name="Ruckert C."/>
            <person name="Kaempfer P."/>
            <person name="Busse H.-J."/>
        </authorList>
    </citation>
    <scope>NUCLEOTIDE SEQUENCE [LARGE SCALE GENOMIC DNA]</scope>
    <source>
        <strain evidence="3 4">200CH</strain>
    </source>
</reference>
<name>A0A3G6JBF4_9CORY</name>
<dbReference type="AlphaFoldDB" id="A0A3G6JBF4"/>
<sequence length="307" mass="32156" precursor="true">MTRKPRSTAVLAVAAAAALVAVATPVVAHFNTDTTTTTEAAATAQSTTVAAPAASTTTPPPPTEPVAEAPSVDEEVVAEDEDFTLADDEVAEIEVDQDVYAPVPHAPEDAATAPQPVTAVQVANPLNLIGSLTHTGSFHMDGPFGVGRADFAPMAYQLPLNPPGPQATMVRWVDGWGVAPEHAQHGTLYVLGHAWAQQRLVFNGFAEKVAASVNTNGPATMVPAYGGGQVPRWQTGVLNGTRITMTGTNGVRREWIIDNAYLIRKTDSINDVELNNAHIPGRIVLIACAVGEGRDLPFNVIVTGHLA</sequence>
<feature type="signal peptide" evidence="2">
    <location>
        <begin position="1"/>
        <end position="28"/>
    </location>
</feature>
<evidence type="ECO:0000313" key="3">
    <source>
        <dbReference type="EMBL" id="AZA13464.1"/>
    </source>
</evidence>
<protein>
    <recommendedName>
        <fullName evidence="5">Sortase family protein</fullName>
    </recommendedName>
</protein>
<evidence type="ECO:0000256" key="1">
    <source>
        <dbReference type="SAM" id="MobiDB-lite"/>
    </source>
</evidence>
<dbReference type="Proteomes" id="UP000269019">
    <property type="component" value="Chromosome"/>
</dbReference>
<dbReference type="KEGG" id="ccho:CCHOA_05300"/>
<dbReference type="EMBL" id="CP033896">
    <property type="protein sequence ID" value="AZA13464.1"/>
    <property type="molecule type" value="Genomic_DNA"/>
</dbReference>
<proteinExistence type="predicted"/>
<feature type="compositionally biased region" description="Low complexity" evidence="1">
    <location>
        <begin position="41"/>
        <end position="57"/>
    </location>
</feature>
<dbReference type="RefSeq" id="WP_123927593.1">
    <property type="nucleotide sequence ID" value="NZ_CP033896.1"/>
</dbReference>
<keyword evidence="4" id="KW-1185">Reference proteome</keyword>
<dbReference type="OrthoDB" id="4423879at2"/>
<organism evidence="3 4">
    <name type="scientific">Corynebacterium choanae</name>
    <dbReference type="NCBI Taxonomy" id="1862358"/>
    <lineage>
        <taxon>Bacteria</taxon>
        <taxon>Bacillati</taxon>
        <taxon>Actinomycetota</taxon>
        <taxon>Actinomycetes</taxon>
        <taxon>Mycobacteriales</taxon>
        <taxon>Corynebacteriaceae</taxon>
        <taxon>Corynebacterium</taxon>
    </lineage>
</organism>
<accession>A0A3G6JBF4</accession>
<feature type="chain" id="PRO_5017958106" description="Sortase family protein" evidence="2">
    <location>
        <begin position="29"/>
        <end position="307"/>
    </location>
</feature>
<evidence type="ECO:0008006" key="5">
    <source>
        <dbReference type="Google" id="ProtNLM"/>
    </source>
</evidence>
<evidence type="ECO:0000313" key="4">
    <source>
        <dbReference type="Proteomes" id="UP000269019"/>
    </source>
</evidence>
<feature type="region of interest" description="Disordered" evidence="1">
    <location>
        <begin position="41"/>
        <end position="69"/>
    </location>
</feature>